<evidence type="ECO:0000313" key="2">
    <source>
        <dbReference type="Proteomes" id="UP000266841"/>
    </source>
</evidence>
<keyword evidence="2" id="KW-1185">Reference proteome</keyword>
<dbReference type="AlphaFoldDB" id="K0R7I6"/>
<organism evidence="1 2">
    <name type="scientific">Thalassiosira oceanica</name>
    <name type="common">Marine diatom</name>
    <dbReference type="NCBI Taxonomy" id="159749"/>
    <lineage>
        <taxon>Eukaryota</taxon>
        <taxon>Sar</taxon>
        <taxon>Stramenopiles</taxon>
        <taxon>Ochrophyta</taxon>
        <taxon>Bacillariophyta</taxon>
        <taxon>Coscinodiscophyceae</taxon>
        <taxon>Thalassiosirophycidae</taxon>
        <taxon>Thalassiosirales</taxon>
        <taxon>Thalassiosiraceae</taxon>
        <taxon>Thalassiosira</taxon>
    </lineage>
</organism>
<protein>
    <submittedName>
        <fullName evidence="1">Uncharacterized protein</fullName>
    </submittedName>
</protein>
<evidence type="ECO:0000313" key="1">
    <source>
        <dbReference type="EMBL" id="EJK48895.1"/>
    </source>
</evidence>
<dbReference type="Proteomes" id="UP000266841">
    <property type="component" value="Unassembled WGS sequence"/>
</dbReference>
<gene>
    <name evidence="1" type="ORF">THAOC_32272</name>
</gene>
<proteinExistence type="predicted"/>
<comment type="caution">
    <text evidence="1">The sequence shown here is derived from an EMBL/GenBank/DDBJ whole genome shotgun (WGS) entry which is preliminary data.</text>
</comment>
<sequence length="218" mass="23896">MVAFILIYPLAGVPASTRLRGATGASSTRGAIGAPSPASLPTLQMSSQFEYIEQIDQATIQIPILVAASFLLFFSAQTFINTLLSGDRGLGSYLSDGGGYGRSGFVPRRKGEDASDAPLSGPDLLPWLKLPEFDYVEVKGQPINPTRNTFPETGSDELSSDKSDVLVELELMRDQLRVKVEDGDMLAAKKIEDRLRELMKREGFEYENTNQRMDVSKK</sequence>
<dbReference type="EMBL" id="AGNL01045320">
    <property type="protein sequence ID" value="EJK48895.1"/>
    <property type="molecule type" value="Genomic_DNA"/>
</dbReference>
<accession>K0R7I6</accession>
<dbReference type="OrthoDB" id="48921at2759"/>
<reference evidence="1 2" key="1">
    <citation type="journal article" date="2012" name="Genome Biol.">
        <title>Genome and low-iron response of an oceanic diatom adapted to chronic iron limitation.</title>
        <authorList>
            <person name="Lommer M."/>
            <person name="Specht M."/>
            <person name="Roy A.S."/>
            <person name="Kraemer L."/>
            <person name="Andreson R."/>
            <person name="Gutowska M.A."/>
            <person name="Wolf J."/>
            <person name="Bergner S.V."/>
            <person name="Schilhabel M.B."/>
            <person name="Klostermeier U.C."/>
            <person name="Beiko R.G."/>
            <person name="Rosenstiel P."/>
            <person name="Hippler M."/>
            <person name="Laroche J."/>
        </authorList>
    </citation>
    <scope>NUCLEOTIDE SEQUENCE [LARGE SCALE GENOMIC DNA]</scope>
    <source>
        <strain evidence="1 2">CCMP1005</strain>
    </source>
</reference>
<name>K0R7I6_THAOC</name>